<dbReference type="PIRSF" id="PIRSF006250">
    <property type="entry name" value="NadC_ModD"/>
    <property type="match status" value="1"/>
</dbReference>
<name>A0A5C5VZU5_9BACT</name>
<feature type="domain" description="Quinolinate phosphoribosyl transferase C-terminal" evidence="14">
    <location>
        <begin position="122"/>
        <end position="301"/>
    </location>
</feature>
<dbReference type="Gene3D" id="3.20.20.70">
    <property type="entry name" value="Aldolase class I"/>
    <property type="match status" value="1"/>
</dbReference>
<dbReference type="InterPro" id="IPR022412">
    <property type="entry name" value="Quinolinate_PRibosylTrfase_N"/>
</dbReference>
<dbReference type="SUPFAM" id="SSF54675">
    <property type="entry name" value="Nicotinate/Quinolinate PRTase N-terminal domain-like"/>
    <property type="match status" value="1"/>
</dbReference>
<dbReference type="FunFam" id="3.90.1170.20:FF:000001">
    <property type="entry name" value="Nicotinate-nucleotide diphosphorylase (Carboxylating)"/>
    <property type="match status" value="1"/>
</dbReference>
<comment type="similarity">
    <text evidence="3 12">Belongs to the NadC/ModD family.</text>
</comment>
<evidence type="ECO:0000256" key="5">
    <source>
        <dbReference type="ARBA" id="ARBA00011944"/>
    </source>
</evidence>
<dbReference type="GO" id="GO:0034213">
    <property type="term" value="P:quinolinate catabolic process"/>
    <property type="evidence" value="ECO:0007669"/>
    <property type="project" value="TreeGrafter"/>
</dbReference>
<evidence type="ECO:0000256" key="11">
    <source>
        <dbReference type="ARBA" id="ARBA00069173"/>
    </source>
</evidence>
<dbReference type="PANTHER" id="PTHR32179:SF3">
    <property type="entry name" value="NICOTINATE-NUCLEOTIDE PYROPHOSPHORYLASE [CARBOXYLATING]"/>
    <property type="match status" value="1"/>
</dbReference>
<protein>
    <recommendedName>
        <fullName evidence="11">Probable nicotinate-nucleotide pyrophosphorylase [carboxylating]</fullName>
        <ecNumber evidence="5">2.4.2.19</ecNumber>
    </recommendedName>
    <alternativeName>
        <fullName evidence="9">Quinolinate phosphoribosyltransferase [decarboxylating]</fullName>
    </alternativeName>
</protein>
<evidence type="ECO:0000256" key="3">
    <source>
        <dbReference type="ARBA" id="ARBA00009400"/>
    </source>
</evidence>
<dbReference type="InterPro" id="IPR037128">
    <property type="entry name" value="Quinolinate_PRibosylTase_N_sf"/>
</dbReference>
<evidence type="ECO:0000256" key="7">
    <source>
        <dbReference type="ARBA" id="ARBA00022676"/>
    </source>
</evidence>
<dbReference type="InterPro" id="IPR013785">
    <property type="entry name" value="Aldolase_TIM"/>
</dbReference>
<dbReference type="InterPro" id="IPR002638">
    <property type="entry name" value="Quinolinate_PRibosylTrfase_C"/>
</dbReference>
<evidence type="ECO:0000256" key="4">
    <source>
        <dbReference type="ARBA" id="ARBA00011218"/>
    </source>
</evidence>
<proteinExistence type="inferred from homology"/>
<dbReference type="Pfam" id="PF02749">
    <property type="entry name" value="QRPTase_N"/>
    <property type="match status" value="1"/>
</dbReference>
<dbReference type="GO" id="GO:0009435">
    <property type="term" value="P:NAD+ biosynthetic process"/>
    <property type="evidence" value="ECO:0007669"/>
    <property type="project" value="UniProtKB-UniPathway"/>
</dbReference>
<feature type="binding site" evidence="13">
    <location>
        <position position="210"/>
    </location>
    <ligand>
        <name>substrate</name>
    </ligand>
</feature>
<dbReference type="GO" id="GO:0004514">
    <property type="term" value="F:nicotinate-nucleotide diphosphorylase (carboxylating) activity"/>
    <property type="evidence" value="ECO:0007669"/>
    <property type="project" value="UniProtKB-EC"/>
</dbReference>
<comment type="function">
    <text evidence="1">Involved in the catabolism of quinolinic acid (QA).</text>
</comment>
<feature type="binding site" evidence="13">
    <location>
        <position position="177"/>
    </location>
    <ligand>
        <name>substrate</name>
    </ligand>
</feature>
<dbReference type="Pfam" id="PF01729">
    <property type="entry name" value="QRPTase_C"/>
    <property type="match status" value="1"/>
</dbReference>
<evidence type="ECO:0000256" key="6">
    <source>
        <dbReference type="ARBA" id="ARBA00022642"/>
    </source>
</evidence>
<organism evidence="16 17">
    <name type="scientific">Botrimarina hoheduenensis</name>
    <dbReference type="NCBI Taxonomy" id="2528000"/>
    <lineage>
        <taxon>Bacteria</taxon>
        <taxon>Pseudomonadati</taxon>
        <taxon>Planctomycetota</taxon>
        <taxon>Planctomycetia</taxon>
        <taxon>Pirellulales</taxon>
        <taxon>Lacipirellulaceae</taxon>
        <taxon>Botrimarina</taxon>
    </lineage>
</organism>
<feature type="binding site" evidence="13">
    <location>
        <begin position="265"/>
        <end position="267"/>
    </location>
    <ligand>
        <name>substrate</name>
    </ligand>
</feature>
<evidence type="ECO:0000259" key="15">
    <source>
        <dbReference type="Pfam" id="PF02749"/>
    </source>
</evidence>
<dbReference type="UniPathway" id="UPA00253">
    <property type="reaction ID" value="UER00331"/>
</dbReference>
<keyword evidence="17" id="KW-1185">Reference proteome</keyword>
<evidence type="ECO:0000256" key="12">
    <source>
        <dbReference type="PIRNR" id="PIRNR006250"/>
    </source>
</evidence>
<dbReference type="InterPro" id="IPR004393">
    <property type="entry name" value="NadC"/>
</dbReference>
<reference evidence="16 17" key="1">
    <citation type="submission" date="2019-02" db="EMBL/GenBank/DDBJ databases">
        <title>Deep-cultivation of Planctomycetes and their phenomic and genomic characterization uncovers novel biology.</title>
        <authorList>
            <person name="Wiegand S."/>
            <person name="Jogler M."/>
            <person name="Boedeker C."/>
            <person name="Pinto D."/>
            <person name="Vollmers J."/>
            <person name="Rivas-Marin E."/>
            <person name="Kohn T."/>
            <person name="Peeters S.H."/>
            <person name="Heuer A."/>
            <person name="Rast P."/>
            <person name="Oberbeckmann S."/>
            <person name="Bunk B."/>
            <person name="Jeske O."/>
            <person name="Meyerdierks A."/>
            <person name="Storesund J.E."/>
            <person name="Kallscheuer N."/>
            <person name="Luecker S."/>
            <person name="Lage O.M."/>
            <person name="Pohl T."/>
            <person name="Merkel B.J."/>
            <person name="Hornburger P."/>
            <person name="Mueller R.-W."/>
            <person name="Bruemmer F."/>
            <person name="Labrenz M."/>
            <person name="Spormann A.M."/>
            <person name="Op Den Camp H."/>
            <person name="Overmann J."/>
            <person name="Amann R."/>
            <person name="Jetten M.S.M."/>
            <person name="Mascher T."/>
            <person name="Medema M.H."/>
            <person name="Devos D.P."/>
            <person name="Kaster A.-K."/>
            <person name="Ovreas L."/>
            <person name="Rohde M."/>
            <person name="Galperin M.Y."/>
            <person name="Jogler C."/>
        </authorList>
    </citation>
    <scope>NUCLEOTIDE SEQUENCE [LARGE SCALE GENOMIC DNA]</scope>
    <source>
        <strain evidence="16 17">Pla111</strain>
    </source>
</reference>
<comment type="pathway">
    <text evidence="2">Cofactor biosynthesis; NAD(+) biosynthesis; nicotinate D-ribonucleotide from quinolinate: step 1/1.</text>
</comment>
<dbReference type="GO" id="GO:0005737">
    <property type="term" value="C:cytoplasm"/>
    <property type="evidence" value="ECO:0007669"/>
    <property type="project" value="TreeGrafter"/>
</dbReference>
<evidence type="ECO:0000313" key="16">
    <source>
        <dbReference type="EMBL" id="TWT43311.1"/>
    </source>
</evidence>
<evidence type="ECO:0000256" key="9">
    <source>
        <dbReference type="ARBA" id="ARBA00033102"/>
    </source>
</evidence>
<feature type="binding site" evidence="13">
    <location>
        <position position="239"/>
    </location>
    <ligand>
        <name>substrate</name>
    </ligand>
</feature>
<comment type="subunit">
    <text evidence="4">Hexamer formed by 3 homodimers.</text>
</comment>
<keyword evidence="6" id="KW-0662">Pyridine nucleotide biosynthesis</keyword>
<evidence type="ECO:0000256" key="2">
    <source>
        <dbReference type="ARBA" id="ARBA00004893"/>
    </source>
</evidence>
<feature type="binding site" evidence="13">
    <location>
        <position position="167"/>
    </location>
    <ligand>
        <name>substrate</name>
    </ligand>
</feature>
<dbReference type="InterPro" id="IPR027277">
    <property type="entry name" value="NadC/ModD"/>
</dbReference>
<dbReference type="SUPFAM" id="SSF51690">
    <property type="entry name" value="Nicotinate/Quinolinate PRTase C-terminal domain-like"/>
    <property type="match status" value="1"/>
</dbReference>
<keyword evidence="7 12" id="KW-0328">Glycosyltransferase</keyword>
<dbReference type="PANTHER" id="PTHR32179">
    <property type="entry name" value="NICOTINATE-NUCLEOTIDE PYROPHOSPHORYLASE [CARBOXYLATING]"/>
    <property type="match status" value="1"/>
</dbReference>
<dbReference type="InterPro" id="IPR036068">
    <property type="entry name" value="Nicotinate_pribotase-like_C"/>
</dbReference>
<dbReference type="EMBL" id="SJPH01000004">
    <property type="protein sequence ID" value="TWT43311.1"/>
    <property type="molecule type" value="Genomic_DNA"/>
</dbReference>
<dbReference type="FunFam" id="3.20.20.70:FF:000030">
    <property type="entry name" value="Nicotinate-nucleotide pyrophosphorylase, carboxylating"/>
    <property type="match status" value="1"/>
</dbReference>
<accession>A0A5C5VZU5</accession>
<dbReference type="AlphaFoldDB" id="A0A5C5VZU5"/>
<gene>
    <name evidence="16" type="primary">nadC</name>
    <name evidence="16" type="ORF">Pla111_22620</name>
</gene>
<evidence type="ECO:0000256" key="8">
    <source>
        <dbReference type="ARBA" id="ARBA00022679"/>
    </source>
</evidence>
<feature type="domain" description="Quinolinate phosphoribosyl transferase N-terminal" evidence="15">
    <location>
        <begin position="35"/>
        <end position="120"/>
    </location>
</feature>
<dbReference type="CDD" id="cd01572">
    <property type="entry name" value="QPRTase"/>
    <property type="match status" value="1"/>
</dbReference>
<dbReference type="Gene3D" id="3.90.1170.20">
    <property type="entry name" value="Quinolinate phosphoribosyl transferase, N-terminal domain"/>
    <property type="match status" value="1"/>
</dbReference>
<evidence type="ECO:0000256" key="1">
    <source>
        <dbReference type="ARBA" id="ARBA00003237"/>
    </source>
</evidence>
<dbReference type="OrthoDB" id="9782546at2"/>
<dbReference type="Proteomes" id="UP000318995">
    <property type="component" value="Unassembled WGS sequence"/>
</dbReference>
<feature type="binding site" evidence="13">
    <location>
        <begin position="286"/>
        <end position="288"/>
    </location>
    <ligand>
        <name>substrate</name>
    </ligand>
</feature>
<comment type="catalytic activity">
    <reaction evidence="10">
        <text>nicotinate beta-D-ribonucleotide + CO2 + diphosphate = quinolinate + 5-phospho-alpha-D-ribose 1-diphosphate + 2 H(+)</text>
        <dbReference type="Rhea" id="RHEA:12733"/>
        <dbReference type="ChEBI" id="CHEBI:15378"/>
        <dbReference type="ChEBI" id="CHEBI:16526"/>
        <dbReference type="ChEBI" id="CHEBI:29959"/>
        <dbReference type="ChEBI" id="CHEBI:33019"/>
        <dbReference type="ChEBI" id="CHEBI:57502"/>
        <dbReference type="ChEBI" id="CHEBI:58017"/>
        <dbReference type="EC" id="2.4.2.19"/>
    </reaction>
</comment>
<dbReference type="RefSeq" id="WP_146574328.1">
    <property type="nucleotide sequence ID" value="NZ_SJPH01000004.1"/>
</dbReference>
<feature type="binding site" evidence="13">
    <location>
        <position position="110"/>
    </location>
    <ligand>
        <name>substrate</name>
    </ligand>
</feature>
<feature type="binding site" evidence="13">
    <location>
        <begin position="143"/>
        <end position="145"/>
    </location>
    <ligand>
        <name>substrate</name>
    </ligand>
</feature>
<dbReference type="NCBIfam" id="TIGR00078">
    <property type="entry name" value="nadC"/>
    <property type="match status" value="1"/>
</dbReference>
<comment type="caution">
    <text evidence="16">The sequence shown here is derived from an EMBL/GenBank/DDBJ whole genome shotgun (WGS) entry which is preliminary data.</text>
</comment>
<dbReference type="EC" id="2.4.2.19" evidence="5"/>
<evidence type="ECO:0000313" key="17">
    <source>
        <dbReference type="Proteomes" id="UP000318995"/>
    </source>
</evidence>
<evidence type="ECO:0000256" key="10">
    <source>
        <dbReference type="ARBA" id="ARBA00047445"/>
    </source>
</evidence>
<evidence type="ECO:0000259" key="14">
    <source>
        <dbReference type="Pfam" id="PF01729"/>
    </source>
</evidence>
<sequence length="306" mass="32245">MSQPFPPIAWDALLENDARQLIRLALGEDLADAGDLTTQAIVSADRRGAADVVAREAGIAAGVRIAGLVLAEAAADATWTPAVQDGTELQPGVVVGRLEGASADLLSCERTILNLMNRLCGVATLTRQYVEAIAGTKAAVCDTRKTTPGWRRLEKFAVGCGGGSNHRIGLYDAILIKDNHLAVAGEAGLTLSEAVRRARARYPQRVVEIEVDTLAQLEAILPVSPDAVSDALPDIVLLDNMSIEQLQQAVELRGRLAPGVQLEASGGVRLDTILAIATTGVERISVGALTHAARSLDLGLDWRGQD</sequence>
<keyword evidence="8 12" id="KW-0808">Transferase</keyword>
<evidence type="ECO:0000256" key="13">
    <source>
        <dbReference type="PIRSR" id="PIRSR006250-1"/>
    </source>
</evidence>